<dbReference type="InterPro" id="IPR046783">
    <property type="entry name" value="HTH_63"/>
</dbReference>
<sequence>MATATPGRRSVVLFVRSLSPTETPAAGHVARVRDLEDTGRVADASVAVWGREIELSARARRTRAGQCVLDRIADFRAWADERGVSMSPFFDARERSSAMTGEEFAALRLPVCCLAEYDGDELVHVAPYSTGDAICTVADRLDRLDRLDRGDGEGGSDRIEAVQALRGD</sequence>
<dbReference type="AlphaFoldDB" id="A0ABD5Y4C2"/>
<gene>
    <name evidence="1" type="ORF">ACFQMA_15130</name>
</gene>
<organism evidence="1 2">
    <name type="scientific">Halosimplex aquaticum</name>
    <dbReference type="NCBI Taxonomy" id="3026162"/>
    <lineage>
        <taxon>Archaea</taxon>
        <taxon>Methanobacteriati</taxon>
        <taxon>Methanobacteriota</taxon>
        <taxon>Stenosarchaea group</taxon>
        <taxon>Halobacteria</taxon>
        <taxon>Halobacteriales</taxon>
        <taxon>Haloarculaceae</taxon>
        <taxon>Halosimplex</taxon>
    </lineage>
</organism>
<keyword evidence="2" id="KW-1185">Reference proteome</keyword>
<accession>A0ABD5Y4C2</accession>
<dbReference type="Proteomes" id="UP001596432">
    <property type="component" value="Unassembled WGS sequence"/>
</dbReference>
<proteinExistence type="predicted"/>
<dbReference type="EMBL" id="JBHTAS010000001">
    <property type="protein sequence ID" value="MFC7141156.1"/>
    <property type="molecule type" value="Genomic_DNA"/>
</dbReference>
<evidence type="ECO:0000313" key="1">
    <source>
        <dbReference type="EMBL" id="MFC7141156.1"/>
    </source>
</evidence>
<evidence type="ECO:0000313" key="2">
    <source>
        <dbReference type="Proteomes" id="UP001596432"/>
    </source>
</evidence>
<dbReference type="RefSeq" id="WP_274322244.1">
    <property type="nucleotide sequence ID" value="NZ_CP118158.1"/>
</dbReference>
<dbReference type="Pfam" id="PF20575">
    <property type="entry name" value="HTH_63"/>
    <property type="match status" value="1"/>
</dbReference>
<comment type="caution">
    <text evidence="1">The sequence shown here is derived from an EMBL/GenBank/DDBJ whole genome shotgun (WGS) entry which is preliminary data.</text>
</comment>
<dbReference type="GeneID" id="78821465"/>
<name>A0ABD5Y4C2_9EURY</name>
<reference evidence="1 2" key="1">
    <citation type="journal article" date="2019" name="Int. J. Syst. Evol. Microbiol.">
        <title>The Global Catalogue of Microorganisms (GCM) 10K type strain sequencing project: providing services to taxonomists for standard genome sequencing and annotation.</title>
        <authorList>
            <consortium name="The Broad Institute Genomics Platform"/>
            <consortium name="The Broad Institute Genome Sequencing Center for Infectious Disease"/>
            <person name="Wu L."/>
            <person name="Ma J."/>
        </authorList>
    </citation>
    <scope>NUCLEOTIDE SEQUENCE [LARGE SCALE GENOMIC DNA]</scope>
    <source>
        <strain evidence="1 2">XZYJT29</strain>
    </source>
</reference>
<protein>
    <submittedName>
        <fullName evidence="1">HTH domain-containing protein</fullName>
    </submittedName>
</protein>